<dbReference type="PROSITE" id="PS51419">
    <property type="entry name" value="RAB"/>
    <property type="match status" value="1"/>
</dbReference>
<organism evidence="4 5">
    <name type="scientific">Clytia hemisphaerica</name>
    <dbReference type="NCBI Taxonomy" id="252671"/>
    <lineage>
        <taxon>Eukaryota</taxon>
        <taxon>Metazoa</taxon>
        <taxon>Cnidaria</taxon>
        <taxon>Hydrozoa</taxon>
        <taxon>Hydroidolina</taxon>
        <taxon>Leptothecata</taxon>
        <taxon>Obeliida</taxon>
        <taxon>Clytiidae</taxon>
        <taxon>Clytia</taxon>
    </lineage>
</organism>
<dbReference type="FunFam" id="3.40.50.300:FF:001447">
    <property type="entry name" value="Ras-related protein Rab-1B"/>
    <property type="match status" value="1"/>
</dbReference>
<feature type="region of interest" description="Disordered" evidence="3">
    <location>
        <begin position="185"/>
        <end position="222"/>
    </location>
</feature>
<comment type="similarity">
    <text evidence="1">Belongs to the small GTPase superfamily. Rab family.</text>
</comment>
<keyword evidence="5" id="KW-1185">Reference proteome</keyword>
<proteinExistence type="inferred from homology"/>
<dbReference type="InterPro" id="IPR001806">
    <property type="entry name" value="Small_GTPase"/>
</dbReference>
<accession>A0A7M5WWR3</accession>
<dbReference type="SUPFAM" id="SSF52540">
    <property type="entry name" value="P-loop containing nucleoside triphosphate hydrolases"/>
    <property type="match status" value="1"/>
</dbReference>
<keyword evidence="2" id="KW-0547">Nucleotide-binding</keyword>
<dbReference type="PRINTS" id="PR00449">
    <property type="entry name" value="RASTRNSFRMNG"/>
</dbReference>
<feature type="compositionally biased region" description="Basic and acidic residues" evidence="3">
    <location>
        <begin position="185"/>
        <end position="199"/>
    </location>
</feature>
<dbReference type="CDD" id="cd00154">
    <property type="entry name" value="Rab"/>
    <property type="match status" value="1"/>
</dbReference>
<dbReference type="SMART" id="SM00174">
    <property type="entry name" value="RHO"/>
    <property type="match status" value="1"/>
</dbReference>
<dbReference type="GO" id="GO:0005525">
    <property type="term" value="F:GTP binding"/>
    <property type="evidence" value="ECO:0007669"/>
    <property type="project" value="InterPro"/>
</dbReference>
<dbReference type="PROSITE" id="PS51421">
    <property type="entry name" value="RAS"/>
    <property type="match status" value="1"/>
</dbReference>
<dbReference type="RefSeq" id="XP_066932367.1">
    <property type="nucleotide sequence ID" value="XM_067076266.1"/>
</dbReference>
<evidence type="ECO:0000256" key="1">
    <source>
        <dbReference type="ARBA" id="ARBA00006270"/>
    </source>
</evidence>
<dbReference type="GeneID" id="136820027"/>
<dbReference type="GO" id="GO:0003924">
    <property type="term" value="F:GTPase activity"/>
    <property type="evidence" value="ECO:0007669"/>
    <property type="project" value="InterPro"/>
</dbReference>
<dbReference type="EnsemblMetazoa" id="CLYHEMT013879.1">
    <property type="protein sequence ID" value="CLYHEMP013879.1"/>
    <property type="gene ID" value="CLYHEMG013879"/>
</dbReference>
<dbReference type="PANTHER" id="PTHR47978">
    <property type="match status" value="1"/>
</dbReference>
<protein>
    <submittedName>
        <fullName evidence="4">Uncharacterized protein</fullName>
    </submittedName>
</protein>
<reference evidence="4" key="1">
    <citation type="submission" date="2021-01" db="UniProtKB">
        <authorList>
            <consortium name="EnsemblMetazoa"/>
        </authorList>
    </citation>
    <scope>IDENTIFICATION</scope>
</reference>
<dbReference type="Proteomes" id="UP000594262">
    <property type="component" value="Unplaced"/>
</dbReference>
<dbReference type="InterPro" id="IPR027417">
    <property type="entry name" value="P-loop_NTPase"/>
</dbReference>
<evidence type="ECO:0000313" key="4">
    <source>
        <dbReference type="EnsemblMetazoa" id="CLYHEMP013879.1"/>
    </source>
</evidence>
<sequence>MSNEYEFKVIMVGDAGIGKTTMIASLMGDPLPHTYVQTQGTKVSNYVTEYRGKKVTLKLWDLSGGDTYRTYVAGCFGGAHAAIIGYSMTDSETLLHLRDWHDMMKNVYDINGPDSFESLQKVVVGFKCESKVVTVSSSQGEDCAKSLNCPYFEATKVDDKSYKDILWKILDALFARTSVKDRNKEKLYSERKNTPRVVDDDPSQPLLNKNKAAPPQEKQTPSICGCGSCVIS</sequence>
<dbReference type="SMART" id="SM00173">
    <property type="entry name" value="RAS"/>
    <property type="match status" value="1"/>
</dbReference>
<evidence type="ECO:0000256" key="2">
    <source>
        <dbReference type="ARBA" id="ARBA00022741"/>
    </source>
</evidence>
<dbReference type="OrthoDB" id="10495936at2759"/>
<dbReference type="SMART" id="SM00175">
    <property type="entry name" value="RAB"/>
    <property type="match status" value="1"/>
</dbReference>
<evidence type="ECO:0000313" key="5">
    <source>
        <dbReference type="Proteomes" id="UP000594262"/>
    </source>
</evidence>
<dbReference type="AlphaFoldDB" id="A0A7M5WWR3"/>
<evidence type="ECO:0000256" key="3">
    <source>
        <dbReference type="SAM" id="MobiDB-lite"/>
    </source>
</evidence>
<dbReference type="Pfam" id="PF00071">
    <property type="entry name" value="Ras"/>
    <property type="match status" value="1"/>
</dbReference>
<name>A0A7M5WWR3_9CNID</name>
<dbReference type="Gene3D" id="3.40.50.300">
    <property type="entry name" value="P-loop containing nucleotide triphosphate hydrolases"/>
    <property type="match status" value="1"/>
</dbReference>